<dbReference type="InterPro" id="IPR032675">
    <property type="entry name" value="LRR_dom_sf"/>
</dbReference>
<evidence type="ECO:0000313" key="2">
    <source>
        <dbReference type="Proteomes" id="UP000723463"/>
    </source>
</evidence>
<dbReference type="EMBL" id="JAAAXW010000013">
    <property type="protein sequence ID" value="KAF9550083.1"/>
    <property type="molecule type" value="Genomic_DNA"/>
</dbReference>
<keyword evidence="2" id="KW-1185">Reference proteome</keyword>
<comment type="caution">
    <text evidence="1">The sequence shown here is derived from an EMBL/GenBank/DDBJ whole genome shotgun (WGS) entry which is preliminary data.</text>
</comment>
<dbReference type="Proteomes" id="UP000723463">
    <property type="component" value="Unassembled WGS sequence"/>
</dbReference>
<dbReference type="Gene3D" id="3.80.10.10">
    <property type="entry name" value="Ribonuclease Inhibitor"/>
    <property type="match status" value="1"/>
</dbReference>
<evidence type="ECO:0008006" key="3">
    <source>
        <dbReference type="Google" id="ProtNLM"/>
    </source>
</evidence>
<name>A0A9P6FG87_9FUNG</name>
<dbReference type="AlphaFoldDB" id="A0A9P6FG87"/>
<evidence type="ECO:0000313" key="1">
    <source>
        <dbReference type="EMBL" id="KAF9550083.1"/>
    </source>
</evidence>
<sequence>MSSMSHPDASPEVLLMIFSHFNSDTLRTTVAPVCRAWYLAIRHRIIRDVAWDDARKDKELNKVLAGIPGAGRLLWHAHGTNGDLAMEQWRKLQSALSRDYNRRQRGQDNPMRRLMPDSPLLQLELSGSIDIANCLPRIRKYLGSLTSLKLFLSHDCTFDIEPLFRDCLGLEVVHLESTGFLETIGEWVSTAQQAIDGAHPPTQLQLQTLVLWNASVHQADFERFLTMTPRLRRLKCTSMQRRRSESLYWDGGIAYDQAHFYQHVVALPYRLESFHLSFEDGLSASSGFSNSLRVCPVSSEWAVDALDLPLSLMMVLRDQPNHVTTLELVSYSHSERSTQSVLHRYLCQAPHLLHLRAPNIILPVAELDIHGFLTPPSMEPTMTPTPGTDAVPSLSGAAAVWACRRLRSLQVAFGWGSRESSSVFVQSRVIFGYISRICSELKELAIYRPESSEDDVDEARSSWLDLKGGFCLLSRLEHLERLQIRSGLKEIGCERIDLDWMVRSGFVGVRRYARALEISNWYDELLEERELMDVDELTVGGRKNREDILELRYLGRLKDVATRLEELDAVDVVGAEGRRCWPLLSRLSIDCGSEFGRQPERELQRILG</sequence>
<gene>
    <name evidence="1" type="ORF">EC957_001569</name>
</gene>
<proteinExistence type="predicted"/>
<accession>A0A9P6FG87</accession>
<protein>
    <recommendedName>
        <fullName evidence="3">F-box domain-containing protein</fullName>
    </recommendedName>
</protein>
<reference evidence="1" key="1">
    <citation type="journal article" date="2020" name="Fungal Divers.">
        <title>Resolving the Mortierellaceae phylogeny through synthesis of multi-gene phylogenetics and phylogenomics.</title>
        <authorList>
            <person name="Vandepol N."/>
            <person name="Liber J."/>
            <person name="Desiro A."/>
            <person name="Na H."/>
            <person name="Kennedy M."/>
            <person name="Barry K."/>
            <person name="Grigoriev I.V."/>
            <person name="Miller A.N."/>
            <person name="O'Donnell K."/>
            <person name="Stajich J.E."/>
            <person name="Bonito G."/>
        </authorList>
    </citation>
    <scope>NUCLEOTIDE SEQUENCE</scope>
    <source>
        <strain evidence="1">NRRL 2591</strain>
    </source>
</reference>
<organism evidence="1 2">
    <name type="scientific">Mortierella hygrophila</name>
    <dbReference type="NCBI Taxonomy" id="979708"/>
    <lineage>
        <taxon>Eukaryota</taxon>
        <taxon>Fungi</taxon>
        <taxon>Fungi incertae sedis</taxon>
        <taxon>Mucoromycota</taxon>
        <taxon>Mortierellomycotina</taxon>
        <taxon>Mortierellomycetes</taxon>
        <taxon>Mortierellales</taxon>
        <taxon>Mortierellaceae</taxon>
        <taxon>Mortierella</taxon>
    </lineage>
</organism>